<dbReference type="PROSITE" id="PS51229">
    <property type="entry name" value="DCUN1"/>
    <property type="match status" value="1"/>
</dbReference>
<protein>
    <recommendedName>
        <fullName evidence="1">Defective in cullin neddylation protein</fullName>
    </recommendedName>
</protein>
<dbReference type="GO" id="GO:0000151">
    <property type="term" value="C:ubiquitin ligase complex"/>
    <property type="evidence" value="ECO:0007669"/>
    <property type="project" value="TreeGrafter"/>
</dbReference>
<evidence type="ECO:0000259" key="2">
    <source>
        <dbReference type="PROSITE" id="PS51229"/>
    </source>
</evidence>
<dbReference type="Proteomes" id="UP000234474">
    <property type="component" value="Unassembled WGS sequence"/>
</dbReference>
<comment type="caution">
    <text evidence="3">The sequence shown here is derived from an EMBL/GenBank/DDBJ whole genome shotgun (WGS) entry which is preliminary data.</text>
</comment>
<gene>
    <name evidence="3" type="ORF">P174DRAFT_51891</name>
</gene>
<dbReference type="STRING" id="1392255.A0A2I1CPN2"/>
<dbReference type="Pfam" id="PF03556">
    <property type="entry name" value="Cullin_binding"/>
    <property type="match status" value="1"/>
</dbReference>
<dbReference type="RefSeq" id="XP_024688187.1">
    <property type="nucleotide sequence ID" value="XM_024832368.1"/>
</dbReference>
<organism evidence="3 4">
    <name type="scientific">Aspergillus novofumigatus (strain IBT 16806)</name>
    <dbReference type="NCBI Taxonomy" id="1392255"/>
    <lineage>
        <taxon>Eukaryota</taxon>
        <taxon>Fungi</taxon>
        <taxon>Dikarya</taxon>
        <taxon>Ascomycota</taxon>
        <taxon>Pezizomycotina</taxon>
        <taxon>Eurotiomycetes</taxon>
        <taxon>Eurotiomycetidae</taxon>
        <taxon>Eurotiales</taxon>
        <taxon>Aspergillaceae</taxon>
        <taxon>Aspergillus</taxon>
        <taxon>Aspergillus subgen. Fumigati</taxon>
    </lineage>
</organism>
<accession>A0A2I1CPN2</accession>
<evidence type="ECO:0000256" key="1">
    <source>
        <dbReference type="RuleBase" id="RU410713"/>
    </source>
</evidence>
<dbReference type="EMBL" id="MSZS01000001">
    <property type="protein sequence ID" value="PKX99592.1"/>
    <property type="molecule type" value="Genomic_DNA"/>
</dbReference>
<dbReference type="OMA" id="PHEPDKM"/>
<dbReference type="PANTHER" id="PTHR12281">
    <property type="entry name" value="RP42 RELATED"/>
    <property type="match status" value="1"/>
</dbReference>
<dbReference type="GeneID" id="36539704"/>
<dbReference type="InterPro" id="IPR005176">
    <property type="entry name" value="PONY_dom"/>
</dbReference>
<comment type="function">
    <text evidence="1">Neddylation of cullins play an essential role in the regulation of SCF-type complexes activity.</text>
</comment>
<dbReference type="InterPro" id="IPR042460">
    <property type="entry name" value="DCN1-like_PONY"/>
</dbReference>
<dbReference type="AlphaFoldDB" id="A0A2I1CPN2"/>
<sequence>MKFLGDIQVQLDEVACLGIAELLKSPSMGEFTREGFVNGWRSAGCDNLQKMIAHAADIRARIPAEPDLFRRVYRYTFPLCRMQGQRNLQFDIAAEQWRLFFTPEHGGIQWNTPTTPWLDWWIEYLEERGKRPVNKDLWEQVEVFLRKTLEDENFRWWSADAAWPGTLDEFVGWVQAKRGKSAEEMEVE</sequence>
<evidence type="ECO:0000313" key="3">
    <source>
        <dbReference type="EMBL" id="PKX99592.1"/>
    </source>
</evidence>
<dbReference type="OrthoDB" id="27198at2759"/>
<dbReference type="GO" id="GO:0045116">
    <property type="term" value="P:protein neddylation"/>
    <property type="evidence" value="ECO:0007669"/>
    <property type="project" value="TreeGrafter"/>
</dbReference>
<feature type="domain" description="DCUN1" evidence="2">
    <location>
        <begin position="1"/>
        <end position="175"/>
    </location>
</feature>
<keyword evidence="4" id="KW-1185">Reference proteome</keyword>
<dbReference type="Gene3D" id="1.10.238.10">
    <property type="entry name" value="EF-hand"/>
    <property type="match status" value="1"/>
</dbReference>
<dbReference type="PANTHER" id="PTHR12281:SF31">
    <property type="entry name" value="DCN1-LIKE PROTEIN 3"/>
    <property type="match status" value="1"/>
</dbReference>
<name>A0A2I1CPN2_ASPN1</name>
<dbReference type="VEuPathDB" id="FungiDB:P174DRAFT_51891"/>
<dbReference type="GO" id="GO:0031624">
    <property type="term" value="F:ubiquitin conjugating enzyme binding"/>
    <property type="evidence" value="ECO:0007669"/>
    <property type="project" value="TreeGrafter"/>
</dbReference>
<proteinExistence type="predicted"/>
<dbReference type="Gene3D" id="1.10.238.200">
    <property type="entry name" value="Cullin, PONY binding domain"/>
    <property type="match status" value="1"/>
</dbReference>
<dbReference type="GO" id="GO:0032182">
    <property type="term" value="F:ubiquitin-like protein binding"/>
    <property type="evidence" value="ECO:0007669"/>
    <property type="project" value="TreeGrafter"/>
</dbReference>
<dbReference type="InterPro" id="IPR014764">
    <property type="entry name" value="DCN-prot"/>
</dbReference>
<reference evidence="4" key="1">
    <citation type="journal article" date="2018" name="Proc. Natl. Acad. Sci. U.S.A.">
        <title>Linking secondary metabolites to gene clusters through genome sequencing of six diverse Aspergillus species.</title>
        <authorList>
            <person name="Kaerboelling I."/>
            <person name="Vesth T.C."/>
            <person name="Frisvad J.C."/>
            <person name="Nybo J.L."/>
            <person name="Theobald S."/>
            <person name="Kuo A."/>
            <person name="Bowyer P."/>
            <person name="Matsuda Y."/>
            <person name="Mondo S."/>
            <person name="Lyhne E.K."/>
            <person name="Kogle M.E."/>
            <person name="Clum A."/>
            <person name="Lipzen A."/>
            <person name="Salamov A."/>
            <person name="Ngan C.Y."/>
            <person name="Daum C."/>
            <person name="Chiniquy J."/>
            <person name="Barry K."/>
            <person name="LaButti K."/>
            <person name="Haridas S."/>
            <person name="Simmons B.A."/>
            <person name="Magnuson J.K."/>
            <person name="Mortensen U.H."/>
            <person name="Larsen T.O."/>
            <person name="Grigoriev I.V."/>
            <person name="Baker S.E."/>
            <person name="Andersen M.R."/>
        </authorList>
    </citation>
    <scope>NUCLEOTIDE SEQUENCE [LARGE SCALE GENOMIC DNA]</scope>
    <source>
        <strain evidence="4">IBT 16806</strain>
    </source>
</reference>
<evidence type="ECO:0000313" key="4">
    <source>
        <dbReference type="Proteomes" id="UP000234474"/>
    </source>
</evidence>
<dbReference type="GO" id="GO:0097602">
    <property type="term" value="F:cullin family protein binding"/>
    <property type="evidence" value="ECO:0007669"/>
    <property type="project" value="TreeGrafter"/>
</dbReference>